<dbReference type="AlphaFoldDB" id="A0A5B9QAF2"/>
<name>A0A5B9QAF2_9BACT</name>
<dbReference type="PANTHER" id="PTHR44068:SF11">
    <property type="entry name" value="GERANYL DIPHOSPHATE 2-C-METHYLTRANSFERASE"/>
    <property type="match status" value="1"/>
</dbReference>
<dbReference type="PANTHER" id="PTHR44068">
    <property type="entry name" value="ZGC:194242"/>
    <property type="match status" value="1"/>
</dbReference>
<dbReference type="InterPro" id="IPR025714">
    <property type="entry name" value="Methyltranfer_dom"/>
</dbReference>
<evidence type="ECO:0000259" key="4">
    <source>
        <dbReference type="SMART" id="SM00828"/>
    </source>
</evidence>
<dbReference type="OrthoDB" id="278023at2"/>
<dbReference type="Proteomes" id="UP000323917">
    <property type="component" value="Chromosome"/>
</dbReference>
<organism evidence="5 6">
    <name type="scientific">Bythopirellula goksoeyrii</name>
    <dbReference type="NCBI Taxonomy" id="1400387"/>
    <lineage>
        <taxon>Bacteria</taxon>
        <taxon>Pseudomonadati</taxon>
        <taxon>Planctomycetota</taxon>
        <taxon>Planctomycetia</taxon>
        <taxon>Pirellulales</taxon>
        <taxon>Lacipirellulaceae</taxon>
        <taxon>Bythopirellula</taxon>
    </lineage>
</organism>
<sequence length="307" mass="34645">MEVASIPDLSLSECLRITANQFDIQTIAERKIDATSVLEYYQQSDRGYRLFHSRDGAMHVALNCGEEFATTGYLGQVELIAERLKHGDRILEVGCGVGFNLRNLAIRLPDCQFLGVDLSADHIQSARKDAAELNNVEIQQGDFHSLKFANASFDVVFAVECLCQGSDWRGTLAEIQRVLRPGGRLIVIDCFRDAPLENYDSDLQLAARLVEKTMAVEEFAVLAMWLQQADNEGLRLLEQRDLSNDISHNLARFYSLSRRFFKMPMAARAFLKAFPQRLLENAISGLLMPFTVGSGVHRYYMLTLKKQ</sequence>
<protein>
    <submittedName>
        <fullName evidence="5">Demethylrebeccamycin-D-glucose O-methyltransferase</fullName>
        <ecNumber evidence="5">2.1.1.164</ecNumber>
    </submittedName>
</protein>
<reference evidence="5 6" key="1">
    <citation type="submission" date="2019-08" db="EMBL/GenBank/DDBJ databases">
        <title>Deep-cultivation of Planctomycetes and their phenomic and genomic characterization uncovers novel biology.</title>
        <authorList>
            <person name="Wiegand S."/>
            <person name="Jogler M."/>
            <person name="Boedeker C."/>
            <person name="Pinto D."/>
            <person name="Vollmers J."/>
            <person name="Rivas-Marin E."/>
            <person name="Kohn T."/>
            <person name="Peeters S.H."/>
            <person name="Heuer A."/>
            <person name="Rast P."/>
            <person name="Oberbeckmann S."/>
            <person name="Bunk B."/>
            <person name="Jeske O."/>
            <person name="Meyerdierks A."/>
            <person name="Storesund J.E."/>
            <person name="Kallscheuer N."/>
            <person name="Luecker S."/>
            <person name="Lage O.M."/>
            <person name="Pohl T."/>
            <person name="Merkel B.J."/>
            <person name="Hornburger P."/>
            <person name="Mueller R.-W."/>
            <person name="Bruemmer F."/>
            <person name="Labrenz M."/>
            <person name="Spormann A.M."/>
            <person name="Op den Camp H."/>
            <person name="Overmann J."/>
            <person name="Amann R."/>
            <person name="Jetten M.S.M."/>
            <person name="Mascher T."/>
            <person name="Medema M.H."/>
            <person name="Devos D.P."/>
            <person name="Kaster A.-K."/>
            <person name="Ovreas L."/>
            <person name="Rohde M."/>
            <person name="Galperin M.Y."/>
            <person name="Jogler C."/>
        </authorList>
    </citation>
    <scope>NUCLEOTIDE SEQUENCE [LARGE SCALE GENOMIC DNA]</scope>
    <source>
        <strain evidence="5 6">Pr1d</strain>
    </source>
</reference>
<dbReference type="KEGG" id="bgok:Pr1d_19070"/>
<dbReference type="InterPro" id="IPR020803">
    <property type="entry name" value="MeTfrase_dom"/>
</dbReference>
<dbReference type="GO" id="GO:0032259">
    <property type="term" value="P:methylation"/>
    <property type="evidence" value="ECO:0007669"/>
    <property type="project" value="UniProtKB-KW"/>
</dbReference>
<accession>A0A5B9QAF2</accession>
<evidence type="ECO:0000256" key="2">
    <source>
        <dbReference type="ARBA" id="ARBA00022679"/>
    </source>
</evidence>
<dbReference type="EMBL" id="CP042913">
    <property type="protein sequence ID" value="QEG34625.1"/>
    <property type="molecule type" value="Genomic_DNA"/>
</dbReference>
<keyword evidence="2 5" id="KW-0808">Transferase</keyword>
<evidence type="ECO:0000256" key="3">
    <source>
        <dbReference type="ARBA" id="ARBA00022691"/>
    </source>
</evidence>
<evidence type="ECO:0000313" key="5">
    <source>
        <dbReference type="EMBL" id="QEG34625.1"/>
    </source>
</evidence>
<dbReference type="CDD" id="cd02440">
    <property type="entry name" value="AdoMet_MTases"/>
    <property type="match status" value="1"/>
</dbReference>
<dbReference type="EC" id="2.1.1.164" evidence="5"/>
<dbReference type="SMART" id="SM00828">
    <property type="entry name" value="PKS_MT"/>
    <property type="match status" value="1"/>
</dbReference>
<keyword evidence="6" id="KW-1185">Reference proteome</keyword>
<evidence type="ECO:0000313" key="6">
    <source>
        <dbReference type="Proteomes" id="UP000323917"/>
    </source>
</evidence>
<dbReference type="GO" id="GO:0102082">
    <property type="term" value="F:demethylrebeccamycin--D-glucose O-methyltransferase activity"/>
    <property type="evidence" value="ECO:0007669"/>
    <property type="project" value="UniProtKB-EC"/>
</dbReference>
<dbReference type="Pfam" id="PF13847">
    <property type="entry name" value="Methyltransf_31"/>
    <property type="match status" value="1"/>
</dbReference>
<gene>
    <name evidence="5" type="primary">rebM_1</name>
    <name evidence="5" type="ORF">Pr1d_19070</name>
</gene>
<dbReference type="Gene3D" id="3.40.50.150">
    <property type="entry name" value="Vaccinia Virus protein VP39"/>
    <property type="match status" value="1"/>
</dbReference>
<keyword evidence="1 5" id="KW-0489">Methyltransferase</keyword>
<dbReference type="RefSeq" id="WP_148073250.1">
    <property type="nucleotide sequence ID" value="NZ_CP042913.1"/>
</dbReference>
<proteinExistence type="predicted"/>
<feature type="domain" description="Polyketide synthase-like methyltransferase" evidence="4">
    <location>
        <begin position="27"/>
        <end position="284"/>
    </location>
</feature>
<dbReference type="SUPFAM" id="SSF53335">
    <property type="entry name" value="S-adenosyl-L-methionine-dependent methyltransferases"/>
    <property type="match status" value="1"/>
</dbReference>
<keyword evidence="3" id="KW-0949">S-adenosyl-L-methionine</keyword>
<dbReference type="InterPro" id="IPR029063">
    <property type="entry name" value="SAM-dependent_MTases_sf"/>
</dbReference>
<dbReference type="InterPro" id="IPR050447">
    <property type="entry name" value="Erg6_SMT_methyltransf"/>
</dbReference>
<evidence type="ECO:0000256" key="1">
    <source>
        <dbReference type="ARBA" id="ARBA00022603"/>
    </source>
</evidence>